<sequence>MAVNENPDVEARLAAVEAWIAAQKQTFVIGDLSWDTAWSDLRRIAVNCILRRQFEALDATVVLAKAGLGHLAVGFVRPALDELLWMLWVKDLPQQDAQDLLSAMGRSDGIRSLLAQRAFVGDDVMQELWYPVVFLDAQEQQQTSVKDELKRIRQQFNWSGNQLPSASWLAEQTGHKDLYDYLHSAASRALHFSMGEVMRNAWGEPGGRLVTLQPEFRAYRTDFALDHLPALFLQTAIACEDFLEDAGITGPDDEEALEKQVLAAAKGLGNFGRVPLVHAHEWNLTPTGPLSLRRSPEHPEHDRLQDQPTD</sequence>
<feature type="compositionally biased region" description="Basic and acidic residues" evidence="1">
    <location>
        <begin position="294"/>
        <end position="310"/>
    </location>
</feature>
<accession>A0ABV9SD45</accession>
<dbReference type="EMBL" id="JBHSIS010000027">
    <property type="protein sequence ID" value="MFC4859272.1"/>
    <property type="molecule type" value="Genomic_DNA"/>
</dbReference>
<keyword evidence="3" id="KW-1185">Reference proteome</keyword>
<organism evidence="2 3">
    <name type="scientific">Actinophytocola glycyrrhizae</name>
    <dbReference type="NCBI Taxonomy" id="2044873"/>
    <lineage>
        <taxon>Bacteria</taxon>
        <taxon>Bacillati</taxon>
        <taxon>Actinomycetota</taxon>
        <taxon>Actinomycetes</taxon>
        <taxon>Pseudonocardiales</taxon>
        <taxon>Pseudonocardiaceae</taxon>
    </lineage>
</organism>
<comment type="caution">
    <text evidence="2">The sequence shown here is derived from an EMBL/GenBank/DDBJ whole genome shotgun (WGS) entry which is preliminary data.</text>
</comment>
<evidence type="ECO:0000313" key="2">
    <source>
        <dbReference type="EMBL" id="MFC4859272.1"/>
    </source>
</evidence>
<protein>
    <submittedName>
        <fullName evidence="2">DUF5677 domain-containing protein</fullName>
    </submittedName>
</protein>
<evidence type="ECO:0000256" key="1">
    <source>
        <dbReference type="SAM" id="MobiDB-lite"/>
    </source>
</evidence>
<dbReference type="InterPro" id="IPR043733">
    <property type="entry name" value="DUF5677"/>
</dbReference>
<evidence type="ECO:0000313" key="3">
    <source>
        <dbReference type="Proteomes" id="UP001595859"/>
    </source>
</evidence>
<reference evidence="3" key="1">
    <citation type="journal article" date="2019" name="Int. J. Syst. Evol. Microbiol.">
        <title>The Global Catalogue of Microorganisms (GCM) 10K type strain sequencing project: providing services to taxonomists for standard genome sequencing and annotation.</title>
        <authorList>
            <consortium name="The Broad Institute Genomics Platform"/>
            <consortium name="The Broad Institute Genome Sequencing Center for Infectious Disease"/>
            <person name="Wu L."/>
            <person name="Ma J."/>
        </authorList>
    </citation>
    <scope>NUCLEOTIDE SEQUENCE [LARGE SCALE GENOMIC DNA]</scope>
    <source>
        <strain evidence="3">ZS-22-S1</strain>
    </source>
</reference>
<feature type="region of interest" description="Disordered" evidence="1">
    <location>
        <begin position="287"/>
        <end position="310"/>
    </location>
</feature>
<gene>
    <name evidence="2" type="ORF">ACFPCV_37740</name>
</gene>
<dbReference type="RefSeq" id="WP_378062228.1">
    <property type="nucleotide sequence ID" value="NZ_JBHSIS010000027.1"/>
</dbReference>
<dbReference type="Proteomes" id="UP001595859">
    <property type="component" value="Unassembled WGS sequence"/>
</dbReference>
<name>A0ABV9SD45_9PSEU</name>
<dbReference type="Pfam" id="PF18928">
    <property type="entry name" value="DUF5677"/>
    <property type="match status" value="1"/>
</dbReference>
<proteinExistence type="predicted"/>